<reference evidence="12 13" key="1">
    <citation type="submission" date="2019-03" db="EMBL/GenBank/DDBJ databases">
        <title>Three New Species of Nocardioides, Nocardioides euryhalodurans sp. nov., Nocardioides seonyuensis sp. nov. and Nocardioides eburneoflavus sp. nov. Iolated from Soil.</title>
        <authorList>
            <person name="Roh S.G."/>
            <person name="Lee C."/>
            <person name="Kim M.-K."/>
            <person name="Kim S.B."/>
        </authorList>
    </citation>
    <scope>NUCLEOTIDE SEQUENCE [LARGE SCALE GENOMIC DNA]</scope>
    <source>
        <strain evidence="12 13">MMS17-SY207-3</strain>
    </source>
</reference>
<evidence type="ECO:0000313" key="13">
    <source>
        <dbReference type="Proteomes" id="UP000294853"/>
    </source>
</evidence>
<dbReference type="GO" id="GO:0004324">
    <property type="term" value="F:ferredoxin-NADP+ reductase activity"/>
    <property type="evidence" value="ECO:0007669"/>
    <property type="project" value="UniProtKB-EC"/>
</dbReference>
<dbReference type="Pfam" id="PF00037">
    <property type="entry name" value="Fer4"/>
    <property type="match status" value="1"/>
</dbReference>
<dbReference type="SUPFAM" id="SSF54862">
    <property type="entry name" value="4Fe-4S ferredoxins"/>
    <property type="match status" value="1"/>
</dbReference>
<dbReference type="InterPro" id="IPR023753">
    <property type="entry name" value="FAD/NAD-binding_dom"/>
</dbReference>
<feature type="domain" description="4Fe-4S ferredoxin-type" evidence="11">
    <location>
        <begin position="37"/>
        <end position="66"/>
    </location>
</feature>
<dbReference type="Gene3D" id="3.40.50.720">
    <property type="entry name" value="NAD(P)-binding Rossmann-like Domain"/>
    <property type="match status" value="1"/>
</dbReference>
<dbReference type="AlphaFoldDB" id="A0A4P7IK75"/>
<evidence type="ECO:0000256" key="2">
    <source>
        <dbReference type="ARBA" id="ARBA00013223"/>
    </source>
</evidence>
<evidence type="ECO:0000259" key="11">
    <source>
        <dbReference type="PROSITE" id="PS51379"/>
    </source>
</evidence>
<evidence type="ECO:0000256" key="3">
    <source>
        <dbReference type="ARBA" id="ARBA00022630"/>
    </source>
</evidence>
<comment type="catalytic activity">
    <reaction evidence="10">
        <text>2 reduced [2Fe-2S]-[ferredoxin] + NADP(+) + H(+) = 2 oxidized [2Fe-2S]-[ferredoxin] + NADPH</text>
        <dbReference type="Rhea" id="RHEA:20125"/>
        <dbReference type="Rhea" id="RHEA-COMP:10000"/>
        <dbReference type="Rhea" id="RHEA-COMP:10001"/>
        <dbReference type="ChEBI" id="CHEBI:15378"/>
        <dbReference type="ChEBI" id="CHEBI:33737"/>
        <dbReference type="ChEBI" id="CHEBI:33738"/>
        <dbReference type="ChEBI" id="CHEBI:57783"/>
        <dbReference type="ChEBI" id="CHEBI:58349"/>
        <dbReference type="EC" id="1.18.1.2"/>
    </reaction>
</comment>
<keyword evidence="13" id="KW-1185">Reference proteome</keyword>
<dbReference type="InterPro" id="IPR036188">
    <property type="entry name" value="FAD/NAD-bd_sf"/>
</dbReference>
<keyword evidence="5" id="KW-0274">FAD</keyword>
<dbReference type="InterPro" id="IPR055275">
    <property type="entry name" value="Ferredox_Rdtase"/>
</dbReference>
<dbReference type="PROSITE" id="PS00198">
    <property type="entry name" value="4FE4S_FER_1"/>
    <property type="match status" value="1"/>
</dbReference>
<dbReference type="Proteomes" id="UP000294853">
    <property type="component" value="Chromosome"/>
</dbReference>
<dbReference type="InterPro" id="IPR017896">
    <property type="entry name" value="4Fe4S_Fe-S-bd"/>
</dbReference>
<evidence type="ECO:0000256" key="4">
    <source>
        <dbReference type="ARBA" id="ARBA00022723"/>
    </source>
</evidence>
<organism evidence="12 13">
    <name type="scientific">Nocardioides seonyuensis</name>
    <dbReference type="NCBI Taxonomy" id="2518371"/>
    <lineage>
        <taxon>Bacteria</taxon>
        <taxon>Bacillati</taxon>
        <taxon>Actinomycetota</taxon>
        <taxon>Actinomycetes</taxon>
        <taxon>Propionibacteriales</taxon>
        <taxon>Nocardioidaceae</taxon>
        <taxon>Nocardioides</taxon>
    </lineage>
</organism>
<dbReference type="Pfam" id="PF07992">
    <property type="entry name" value="Pyr_redox_2"/>
    <property type="match status" value="1"/>
</dbReference>
<evidence type="ECO:0000256" key="8">
    <source>
        <dbReference type="ARBA" id="ARBA00023004"/>
    </source>
</evidence>
<evidence type="ECO:0000313" key="12">
    <source>
        <dbReference type="EMBL" id="QBX57233.1"/>
    </source>
</evidence>
<accession>A0A4P7IK75</accession>
<evidence type="ECO:0000256" key="7">
    <source>
        <dbReference type="ARBA" id="ARBA00023002"/>
    </source>
</evidence>
<dbReference type="InterPro" id="IPR017900">
    <property type="entry name" value="4Fe4S_Fe_S_CS"/>
</dbReference>
<comment type="cofactor">
    <cofactor evidence="1">
        <name>FAD</name>
        <dbReference type="ChEBI" id="CHEBI:57692"/>
    </cofactor>
</comment>
<dbReference type="EC" id="1.18.1.2" evidence="2"/>
<dbReference type="KEGG" id="nsn:EXE58_18590"/>
<dbReference type="PRINTS" id="PR00419">
    <property type="entry name" value="ADXRDTASE"/>
</dbReference>
<keyword evidence="9" id="KW-0411">Iron-sulfur</keyword>
<name>A0A4P7IK75_9ACTN</name>
<keyword evidence="3" id="KW-0285">Flavoprotein</keyword>
<dbReference type="SUPFAM" id="SSF51971">
    <property type="entry name" value="Nucleotide-binding domain"/>
    <property type="match status" value="2"/>
</dbReference>
<sequence length="532" mass="56635">MAYVVTQACCADASCVVACPVNCIHPTPGEPGFAEAEMLYIDPKSCVGCGACVTACPVGAIKPESRLTPEEQPFSVLNAAYYDEYSHADRTPLALVPPQRRLVDPRPVRVAVVGAGPAGLYAADELLRHPEVSVDVLDRLPTPYGLLRAGVAPDHHHTKGAEKLFRAIEEQPGFRYLLGVEVGRDLTHAELAEHYDAVITCVGAAADKRLGVDGETLPGSLSATELVAWYNGHPERQDLDVPLDHERAVVIGTGNVALDVARILTADPEALARTDIASGPLDALAASDVREVVVLGRRGPDDAAFTLPELVGLAGLPDVDVLLDPGGADITATGERGRLLRDLASRERRPGRRAIILRFHTQPVAVLGETRVEGLAVRGTHPTLTGAETLDTGLVLRAIGYHGKPVPGLPYDDVAGTVPNDRGRVEPGSYVAGWIKRGPTGFIGTNKSCAQETVTQLLDDLDAGLVPVPPRRGEDLRERLADRGVDPIDLAGWRAIDRQEKHRGAISGRSRAKIVALDELRAAATSSLRETV</sequence>
<keyword evidence="7" id="KW-0560">Oxidoreductase</keyword>
<evidence type="ECO:0000256" key="6">
    <source>
        <dbReference type="ARBA" id="ARBA00022857"/>
    </source>
</evidence>
<dbReference type="EMBL" id="CP038436">
    <property type="protein sequence ID" value="QBX57233.1"/>
    <property type="molecule type" value="Genomic_DNA"/>
</dbReference>
<dbReference type="PANTHER" id="PTHR48467:SF1">
    <property type="entry name" value="GLUTAMATE SYNTHASE 1 [NADH], CHLOROPLASTIC-LIKE"/>
    <property type="match status" value="1"/>
</dbReference>
<dbReference type="PROSITE" id="PS51379">
    <property type="entry name" value="4FE4S_FER_2"/>
    <property type="match status" value="1"/>
</dbReference>
<dbReference type="OrthoDB" id="289202at2"/>
<keyword evidence="8" id="KW-0408">Iron</keyword>
<protein>
    <recommendedName>
        <fullName evidence="2">ferredoxin--NADP(+) reductase</fullName>
        <ecNumber evidence="2">1.18.1.2</ecNumber>
    </recommendedName>
</protein>
<dbReference type="GO" id="GO:0046872">
    <property type="term" value="F:metal ion binding"/>
    <property type="evidence" value="ECO:0007669"/>
    <property type="project" value="UniProtKB-KW"/>
</dbReference>
<evidence type="ECO:0000256" key="10">
    <source>
        <dbReference type="ARBA" id="ARBA00047776"/>
    </source>
</evidence>
<gene>
    <name evidence="12" type="ORF">EXE58_18590</name>
</gene>
<evidence type="ECO:0000256" key="1">
    <source>
        <dbReference type="ARBA" id="ARBA00001974"/>
    </source>
</evidence>
<dbReference type="Gene3D" id="3.30.70.20">
    <property type="match status" value="1"/>
</dbReference>
<evidence type="ECO:0000256" key="5">
    <source>
        <dbReference type="ARBA" id="ARBA00022827"/>
    </source>
</evidence>
<proteinExistence type="predicted"/>
<dbReference type="PANTHER" id="PTHR48467">
    <property type="entry name" value="GLUTAMATE SYNTHASE 1 [NADH], CHLOROPLASTIC-LIKE"/>
    <property type="match status" value="1"/>
</dbReference>
<keyword evidence="6" id="KW-0521">NADP</keyword>
<evidence type="ECO:0000256" key="9">
    <source>
        <dbReference type="ARBA" id="ARBA00023014"/>
    </source>
</evidence>
<dbReference type="GO" id="GO:0051536">
    <property type="term" value="F:iron-sulfur cluster binding"/>
    <property type="evidence" value="ECO:0007669"/>
    <property type="project" value="UniProtKB-KW"/>
</dbReference>
<keyword evidence="4" id="KW-0479">Metal-binding</keyword>
<dbReference type="RefSeq" id="WP_135269218.1">
    <property type="nucleotide sequence ID" value="NZ_CP038436.1"/>
</dbReference>
<dbReference type="Gene3D" id="3.50.50.60">
    <property type="entry name" value="FAD/NAD(P)-binding domain"/>
    <property type="match status" value="1"/>
</dbReference>